<name>A0A370VBF1_9ESCH</name>
<evidence type="ECO:0000313" key="1">
    <source>
        <dbReference type="EMBL" id="RDR28723.1"/>
    </source>
</evidence>
<dbReference type="EMBL" id="QONO01000026">
    <property type="protein sequence ID" value="RDR28723.1"/>
    <property type="molecule type" value="Genomic_DNA"/>
</dbReference>
<dbReference type="AlphaFoldDB" id="A0A370VBF1"/>
<evidence type="ECO:0000313" key="2">
    <source>
        <dbReference type="Proteomes" id="UP000254454"/>
    </source>
</evidence>
<accession>A0A370VBF1</accession>
<dbReference type="Gene3D" id="4.10.410.40">
    <property type="match status" value="1"/>
</dbReference>
<sequence length="158" mass="16520">MAFNRIFAANNVVVEIAEAPAGGGQATTYTVIEEVAAFPSAAGAESTIISVNTFGKQYAQKLLGSRSVPDLTLSVNWKPGAVGQEMLVTAAQKQTLMQVKVTYYENIADTDGAGYYSVVNGYISSDVVGGDFDAVATREFVMTITGQPVAVGEIAAKP</sequence>
<proteinExistence type="predicted"/>
<protein>
    <submittedName>
        <fullName evidence="1">Uncharacterized protein</fullName>
    </submittedName>
</protein>
<dbReference type="RefSeq" id="WP_115439777.1">
    <property type="nucleotide sequence ID" value="NZ_QONN01000079.1"/>
</dbReference>
<gene>
    <name evidence="1" type="ORF">C4A13_01051</name>
</gene>
<reference evidence="1 2" key="1">
    <citation type="submission" date="2018-06" db="EMBL/GenBank/DDBJ databases">
        <title>Recombination Drives Gene Content and Phenotype Evolution in Wild Type E. coli Strains.</title>
        <authorList>
            <person name="Field C.M."/>
            <person name="Silander O.K."/>
            <person name="Van Nimwegen E."/>
        </authorList>
    </citation>
    <scope>NUCLEOTIDE SEQUENCE [LARGE SCALE GENOMIC DNA]</scope>
    <source>
        <strain evidence="1 2">SC344</strain>
    </source>
</reference>
<organism evidence="1 2">
    <name type="scientific">Escherichia marmotae</name>
    <dbReference type="NCBI Taxonomy" id="1499973"/>
    <lineage>
        <taxon>Bacteria</taxon>
        <taxon>Pseudomonadati</taxon>
        <taxon>Pseudomonadota</taxon>
        <taxon>Gammaproteobacteria</taxon>
        <taxon>Enterobacterales</taxon>
        <taxon>Enterobacteriaceae</taxon>
        <taxon>Escherichia</taxon>
    </lineage>
</organism>
<comment type="caution">
    <text evidence="1">The sequence shown here is derived from an EMBL/GenBank/DDBJ whole genome shotgun (WGS) entry which is preliminary data.</text>
</comment>
<dbReference type="Proteomes" id="UP000254454">
    <property type="component" value="Unassembled WGS sequence"/>
</dbReference>